<dbReference type="EnsemblBacteria" id="ACA42339">
    <property type="protein sequence ID" value="ACA42339"/>
    <property type="gene ID" value="Bsph_p109"/>
</dbReference>
<evidence type="ECO:0000313" key="1">
    <source>
        <dbReference type="EMBL" id="ACA42339.1"/>
    </source>
</evidence>
<protein>
    <submittedName>
        <fullName evidence="1">Uncharacterized protein</fullName>
    </submittedName>
</protein>
<dbReference type="HOGENOM" id="CLU_211542_0_0_9"/>
<reference evidence="1 2" key="1">
    <citation type="journal article" date="2008" name="J. Bacteriol.">
        <title>Complete genome sequence of the mosquitocidal bacterium Bacillus sphaericus C3-41 and comparison with those of closely related Bacillus species.</title>
        <authorList>
            <person name="Hu X."/>
            <person name="Fan W."/>
            <person name="Han B."/>
            <person name="Liu H."/>
            <person name="Zheng D."/>
            <person name="Li Q."/>
            <person name="Dong W."/>
            <person name="Yan J."/>
            <person name="Gao M."/>
            <person name="Berry C."/>
            <person name="Yuan Z."/>
        </authorList>
    </citation>
    <scope>NUCLEOTIDE SEQUENCE [LARGE SCALE GENOMIC DNA]</scope>
    <source>
        <strain evidence="1 2">C3-41</strain>
        <plasmid evidence="1 2">pBsph</plasmid>
    </source>
</reference>
<name>B1I0I0_LYSSC</name>
<dbReference type="EMBL" id="CP000818">
    <property type="protein sequence ID" value="ACA42339.1"/>
    <property type="molecule type" value="Genomic_DNA"/>
</dbReference>
<sequence length="57" mass="7006">MSEDEKVYKQAMERIDELVEEVIQNCIDVADENHYEREWVLDRFRAKFNSAKRKERD</sequence>
<organism evidence="1 2">
    <name type="scientific">Lysinibacillus sphaericus (strain C3-41)</name>
    <dbReference type="NCBI Taxonomy" id="444177"/>
    <lineage>
        <taxon>Bacteria</taxon>
        <taxon>Bacillati</taxon>
        <taxon>Bacillota</taxon>
        <taxon>Bacilli</taxon>
        <taxon>Bacillales</taxon>
        <taxon>Bacillaceae</taxon>
        <taxon>Lysinibacillus</taxon>
    </lineage>
</organism>
<dbReference type="KEGG" id="lsp:Bsph_p109"/>
<keyword evidence="1" id="KW-0614">Plasmid</keyword>
<geneLocation type="plasmid" evidence="1 2">
    <name>pBsph</name>
</geneLocation>
<gene>
    <name evidence="1" type="ordered locus">Bsph_p109</name>
</gene>
<dbReference type="Proteomes" id="UP000002164">
    <property type="component" value="Plasmid pBsph"/>
</dbReference>
<proteinExistence type="predicted"/>
<accession>B1I0I0</accession>
<dbReference type="AlphaFoldDB" id="B1I0I0"/>
<dbReference type="RefSeq" id="WP_012291746.1">
    <property type="nucleotide sequence ID" value="NC_010381.1"/>
</dbReference>
<evidence type="ECO:0000313" key="2">
    <source>
        <dbReference type="Proteomes" id="UP000002164"/>
    </source>
</evidence>